<dbReference type="Proteomes" id="UP000013781">
    <property type="component" value="Unassembled WGS sequence"/>
</dbReference>
<evidence type="ECO:0000313" key="4">
    <source>
        <dbReference type="Proteomes" id="UP000013781"/>
    </source>
</evidence>
<keyword evidence="1" id="KW-0472">Membrane</keyword>
<keyword evidence="5" id="KW-1185">Reference proteome</keyword>
<comment type="caution">
    <text evidence="2">The sequence shown here is derived from an EMBL/GenBank/DDBJ whole genome shotgun (WGS) entry which is preliminary data.</text>
</comment>
<dbReference type="Proteomes" id="UP000014157">
    <property type="component" value="Unassembled WGS sequence"/>
</dbReference>
<accession>R2T9K0</accession>
<dbReference type="PATRIC" id="fig|1158609.3.peg.1099"/>
<feature type="transmembrane region" description="Helical" evidence="1">
    <location>
        <begin position="84"/>
        <end position="103"/>
    </location>
</feature>
<gene>
    <name evidence="3" type="ORF">I586_00725</name>
    <name evidence="2" type="ORF">UAY_01142</name>
</gene>
<keyword evidence="1" id="KW-1133">Transmembrane helix</keyword>
<sequence>MVNDIFLSIIDKNLLTFKNNSLMLDLSKKGGVTKMEWTEKKSVKLSHWCIYIVGGMLLLTMIFMPKVIEMIVPLDAVSLKNQHWFMITLESCLAVGLVILFLLQRLIKNIDNNETFSERNIEILRLASWLCFLEALILLLSASYYFPWIVLAGVAGFVGLVVRVIKNVFCQALLIKTENDFTI</sequence>
<organism evidence="2 4">
    <name type="scientific">Enterococcus moraviensis ATCC BAA-383</name>
    <dbReference type="NCBI Taxonomy" id="1158609"/>
    <lineage>
        <taxon>Bacteria</taxon>
        <taxon>Bacillati</taxon>
        <taxon>Bacillota</taxon>
        <taxon>Bacilli</taxon>
        <taxon>Lactobacillales</taxon>
        <taxon>Enterococcaceae</taxon>
        <taxon>Enterococcus</taxon>
    </lineage>
</organism>
<evidence type="ECO:0000313" key="5">
    <source>
        <dbReference type="Proteomes" id="UP000014157"/>
    </source>
</evidence>
<evidence type="ECO:0000256" key="1">
    <source>
        <dbReference type="SAM" id="Phobius"/>
    </source>
</evidence>
<dbReference type="EMBL" id="ASWB01000001">
    <property type="protein sequence ID" value="EOT73731.1"/>
    <property type="molecule type" value="Genomic_DNA"/>
</dbReference>
<feature type="transmembrane region" description="Helical" evidence="1">
    <location>
        <begin position="146"/>
        <end position="165"/>
    </location>
</feature>
<dbReference type="eggNOG" id="ENOG50336H6">
    <property type="taxonomic scope" value="Bacteria"/>
</dbReference>
<evidence type="ECO:0008006" key="6">
    <source>
        <dbReference type="Google" id="ProtNLM"/>
    </source>
</evidence>
<dbReference type="HOGENOM" id="CLU_116298_1_0_9"/>
<dbReference type="EMBL" id="AJAS01000013">
    <property type="protein sequence ID" value="EOI01734.1"/>
    <property type="molecule type" value="Genomic_DNA"/>
</dbReference>
<protein>
    <recommendedName>
        <fullName evidence="6">DUF2975 domain-containing protein</fullName>
    </recommendedName>
</protein>
<keyword evidence="1" id="KW-0812">Transmembrane</keyword>
<proteinExistence type="predicted"/>
<evidence type="ECO:0000313" key="2">
    <source>
        <dbReference type="EMBL" id="EOI01734.1"/>
    </source>
</evidence>
<feature type="transmembrane region" description="Helical" evidence="1">
    <location>
        <begin position="45"/>
        <end position="64"/>
    </location>
</feature>
<reference evidence="2 4" key="1">
    <citation type="submission" date="2013-02" db="EMBL/GenBank/DDBJ databases">
        <title>The Genome Sequence of Enterococcus moraviensis BAA-383.</title>
        <authorList>
            <consortium name="The Broad Institute Genome Sequencing Platform"/>
            <consortium name="The Broad Institute Genome Sequencing Center for Infectious Disease"/>
            <person name="Earl A.M."/>
            <person name="Gilmore M.S."/>
            <person name="Lebreton F."/>
            <person name="Walker B."/>
            <person name="Young S.K."/>
            <person name="Zeng Q."/>
            <person name="Gargeya S."/>
            <person name="Fitzgerald M."/>
            <person name="Haas B."/>
            <person name="Abouelleil A."/>
            <person name="Alvarado L."/>
            <person name="Arachchi H.M."/>
            <person name="Berlin A.M."/>
            <person name="Chapman S.B."/>
            <person name="Dewar J."/>
            <person name="Goldberg J."/>
            <person name="Griggs A."/>
            <person name="Gujja S."/>
            <person name="Hansen M."/>
            <person name="Howarth C."/>
            <person name="Imamovic A."/>
            <person name="Larimer J."/>
            <person name="McCowan C."/>
            <person name="Murphy C."/>
            <person name="Neiman D."/>
            <person name="Pearson M."/>
            <person name="Priest M."/>
            <person name="Roberts A."/>
            <person name="Saif S."/>
            <person name="Shea T."/>
            <person name="Sisk P."/>
            <person name="Sykes S."/>
            <person name="Wortman J."/>
            <person name="Nusbaum C."/>
            <person name="Birren B."/>
        </authorList>
    </citation>
    <scope>NUCLEOTIDE SEQUENCE [LARGE SCALE GENOMIC DNA]</scope>
    <source>
        <strain evidence="2 4">ATCC BAA-383</strain>
    </source>
</reference>
<dbReference type="STRING" id="155617.RV09_GL000690"/>
<reference evidence="3 5" key="2">
    <citation type="submission" date="2013-03" db="EMBL/GenBank/DDBJ databases">
        <title>The Genome Sequence of Enterococcus moraviensis BAA-383 (PacBio/Illumina hybrid assembly).</title>
        <authorList>
            <consortium name="The Broad Institute Genomics Platform"/>
            <consortium name="The Broad Institute Genome Sequencing Center for Infectious Disease"/>
            <person name="Earl A."/>
            <person name="Russ C."/>
            <person name="Gilmore M."/>
            <person name="Surin D."/>
            <person name="Walker B."/>
            <person name="Young S."/>
            <person name="Zeng Q."/>
            <person name="Gargeya S."/>
            <person name="Fitzgerald M."/>
            <person name="Haas B."/>
            <person name="Abouelleil A."/>
            <person name="Allen A.W."/>
            <person name="Alvarado L."/>
            <person name="Arachchi H.M."/>
            <person name="Berlin A.M."/>
            <person name="Chapman S.B."/>
            <person name="Gainer-Dewar J."/>
            <person name="Goldberg J."/>
            <person name="Griggs A."/>
            <person name="Gujja S."/>
            <person name="Hansen M."/>
            <person name="Howarth C."/>
            <person name="Imamovic A."/>
            <person name="Ireland A."/>
            <person name="Larimer J."/>
            <person name="McCowan C."/>
            <person name="Murphy C."/>
            <person name="Pearson M."/>
            <person name="Poon T.W."/>
            <person name="Priest M."/>
            <person name="Roberts A."/>
            <person name="Saif S."/>
            <person name="Shea T."/>
            <person name="Sisk P."/>
            <person name="Sykes S."/>
            <person name="Wortman J."/>
            <person name="Nusbaum C."/>
            <person name="Birren B."/>
        </authorList>
    </citation>
    <scope>NUCLEOTIDE SEQUENCE [LARGE SCALE GENOMIC DNA]</scope>
    <source>
        <strain evidence="3 5">ATCC BAA-383</strain>
    </source>
</reference>
<dbReference type="InterPro" id="IPR021354">
    <property type="entry name" value="DUF2975"/>
</dbReference>
<dbReference type="Pfam" id="PF11188">
    <property type="entry name" value="DUF2975"/>
    <property type="match status" value="1"/>
</dbReference>
<evidence type="ECO:0000313" key="3">
    <source>
        <dbReference type="EMBL" id="EOT73731.1"/>
    </source>
</evidence>
<name>R2T9K0_9ENTE</name>
<dbReference type="AlphaFoldDB" id="R2T9K0"/>
<feature type="transmembrane region" description="Helical" evidence="1">
    <location>
        <begin position="123"/>
        <end position="140"/>
    </location>
</feature>